<reference evidence="3" key="1">
    <citation type="submission" date="2021-02" db="EMBL/GenBank/DDBJ databases">
        <authorList>
            <person name="Nowell W R."/>
        </authorList>
    </citation>
    <scope>NUCLEOTIDE SEQUENCE</scope>
</reference>
<keyword evidence="5" id="KW-1185">Reference proteome</keyword>
<evidence type="ECO:0000259" key="1">
    <source>
        <dbReference type="Pfam" id="PF00149"/>
    </source>
</evidence>
<sequence>MATIAITETDSTDLKPIVSFGLITDIHYANQDDRWNYSKTFLRRYRNSLNLVDQACNYWLNGIHPISFIIQLGDIIDGSCQTNETSTDDLKLILKQFRDFSPIYHIWGNHELYNFTRNELLNGPLCSFDTKNISPGHYGTLLVCPNLRIIAIDTYELSLLGIDKNNENYIKAMNLLKEYNKNENVNDPTGLDGYQQRFIKLNGALTHKQLLWLKEELMKAKHLHEKVIIVENIVTASVEQEFSFCANLEYAGHIPIHPKAGDELALLWNYEDILDILWTVDNTVLAYIAGHSHEGAYFYDEKNIHHLTLHATVECEPDTNAFATVHVYKEFLIIQGVGRIGTYRIDLSNRNE</sequence>
<evidence type="ECO:0000313" key="4">
    <source>
        <dbReference type="Proteomes" id="UP000663851"/>
    </source>
</evidence>
<dbReference type="GO" id="GO:0047734">
    <property type="term" value="F:CDP-glycerol diphosphatase activity"/>
    <property type="evidence" value="ECO:0007669"/>
    <property type="project" value="TreeGrafter"/>
</dbReference>
<dbReference type="GO" id="GO:0008663">
    <property type="term" value="F:2',3'-cyclic-nucleotide 2'-phosphodiesterase activity"/>
    <property type="evidence" value="ECO:0007669"/>
    <property type="project" value="TreeGrafter"/>
</dbReference>
<dbReference type="Proteomes" id="UP000663851">
    <property type="component" value="Unassembled WGS sequence"/>
</dbReference>
<dbReference type="Pfam" id="PF00149">
    <property type="entry name" value="Metallophos"/>
    <property type="match status" value="1"/>
</dbReference>
<dbReference type="InterPro" id="IPR029052">
    <property type="entry name" value="Metallo-depent_PP-like"/>
</dbReference>
<dbReference type="AlphaFoldDB" id="A0A820F8V4"/>
<comment type="caution">
    <text evidence="3">The sequence shown here is derived from an EMBL/GenBank/DDBJ whole genome shotgun (WGS) entry which is preliminary data.</text>
</comment>
<dbReference type="InterPro" id="IPR004843">
    <property type="entry name" value="Calcineurin-like_PHP"/>
</dbReference>
<dbReference type="SUPFAM" id="SSF56300">
    <property type="entry name" value="Metallo-dependent phosphatases"/>
    <property type="match status" value="1"/>
</dbReference>
<dbReference type="EMBL" id="CAJOBP010001160">
    <property type="protein sequence ID" value="CAF4259456.1"/>
    <property type="molecule type" value="Genomic_DNA"/>
</dbReference>
<evidence type="ECO:0000313" key="2">
    <source>
        <dbReference type="EMBL" id="CAF4259456.1"/>
    </source>
</evidence>
<feature type="domain" description="Calcineurin-like phosphoesterase" evidence="1">
    <location>
        <begin position="20"/>
        <end position="294"/>
    </location>
</feature>
<evidence type="ECO:0000313" key="3">
    <source>
        <dbReference type="EMBL" id="CAF4260039.1"/>
    </source>
</evidence>
<protein>
    <recommendedName>
        <fullName evidence="1">Calcineurin-like phosphoesterase domain-containing protein</fullName>
    </recommendedName>
</protein>
<evidence type="ECO:0000313" key="5">
    <source>
        <dbReference type="Proteomes" id="UP000663873"/>
    </source>
</evidence>
<dbReference type="GO" id="GO:0047631">
    <property type="term" value="F:ADP-ribose diphosphatase activity"/>
    <property type="evidence" value="ECO:0007669"/>
    <property type="project" value="TreeGrafter"/>
</dbReference>
<dbReference type="GO" id="GO:0030145">
    <property type="term" value="F:manganese ion binding"/>
    <property type="evidence" value="ECO:0007669"/>
    <property type="project" value="TreeGrafter"/>
</dbReference>
<dbReference type="Proteomes" id="UP000663873">
    <property type="component" value="Unassembled WGS sequence"/>
</dbReference>
<organism evidence="3 4">
    <name type="scientific">Rotaria socialis</name>
    <dbReference type="NCBI Taxonomy" id="392032"/>
    <lineage>
        <taxon>Eukaryota</taxon>
        <taxon>Metazoa</taxon>
        <taxon>Spiralia</taxon>
        <taxon>Gnathifera</taxon>
        <taxon>Rotifera</taxon>
        <taxon>Eurotatoria</taxon>
        <taxon>Bdelloidea</taxon>
        <taxon>Philodinida</taxon>
        <taxon>Philodinidae</taxon>
        <taxon>Rotaria</taxon>
    </lineage>
</organism>
<accession>A0A820F8V4</accession>
<name>A0A820F8V4_9BILA</name>
<proteinExistence type="predicted"/>
<gene>
    <name evidence="3" type="ORF">HFQ381_LOCUS10996</name>
    <name evidence="2" type="ORF">UJA718_LOCUS10066</name>
</gene>
<dbReference type="EMBL" id="CAJOBO010000621">
    <property type="protein sequence ID" value="CAF4260039.1"/>
    <property type="molecule type" value="Genomic_DNA"/>
</dbReference>
<dbReference type="Gene3D" id="3.60.21.10">
    <property type="match status" value="1"/>
</dbReference>
<dbReference type="PANTHER" id="PTHR16509">
    <property type="match status" value="1"/>
</dbReference>
<dbReference type="PANTHER" id="PTHR16509:SF1">
    <property type="entry name" value="MANGANESE-DEPENDENT ADP-RIBOSE_CDP-ALCOHOL DIPHOSPHATASE"/>
    <property type="match status" value="1"/>
</dbReference>